<feature type="compositionally biased region" description="Polar residues" evidence="1">
    <location>
        <begin position="9"/>
        <end position="23"/>
    </location>
</feature>
<evidence type="ECO:0000313" key="3">
    <source>
        <dbReference type="Proteomes" id="UP001163726"/>
    </source>
</evidence>
<evidence type="ECO:0000313" key="2">
    <source>
        <dbReference type="EMBL" id="WAJ69262.1"/>
    </source>
</evidence>
<dbReference type="EMBL" id="CP109965">
    <property type="protein sequence ID" value="WAJ69262.1"/>
    <property type="molecule type" value="Genomic_DNA"/>
</dbReference>
<proteinExistence type="predicted"/>
<protein>
    <recommendedName>
        <fullName evidence="4">Flagellar hook-length control protein FliK</fullName>
    </recommendedName>
</protein>
<dbReference type="RefSeq" id="WP_268073454.1">
    <property type="nucleotide sequence ID" value="NZ_CP109965.1"/>
</dbReference>
<feature type="region of interest" description="Disordered" evidence="1">
    <location>
        <begin position="1"/>
        <end position="23"/>
    </location>
</feature>
<dbReference type="Proteomes" id="UP001163726">
    <property type="component" value="Chromosome"/>
</dbReference>
<gene>
    <name evidence="2" type="ORF">OLW01_08690</name>
</gene>
<evidence type="ECO:0000256" key="1">
    <source>
        <dbReference type="SAM" id="MobiDB-lite"/>
    </source>
</evidence>
<name>A0ABY7AI25_9ALTE</name>
<keyword evidence="3" id="KW-1185">Reference proteome</keyword>
<feature type="region of interest" description="Disordered" evidence="1">
    <location>
        <begin position="490"/>
        <end position="510"/>
    </location>
</feature>
<sequence length="661" mass="74507">MVEPDYLQKSLQKSTPNLASSTQRTNALVPYAQIQDNIRQAALHKVNQVISQLQFPSGQKIDIKLNPNQQSQLNNIKQVDVSLQQQTLTISPSKTLVTRQPLTSIQVNHLAQHATKTLEPNQIKGHLVTASVKQNQAEFVFEDKHYRLPLPHDLTHRKQLSLIVKPEAHGLNISIVNHPKHQNMVINAQINQPKADTYLVKNILIEQPNISFTLANTPIKLKLENSANIQLNQVNGWQLANLTVKGEQGELQLANNEKYSFILPVKQMAQQTLSQLSHTPKALFELLAIKNPTADLPLNQNDKLKFSLQSNPASSNKPELVIQYDKSISIQIKITDELRNQLINSQLFQLKSPLVQAQVQPKNEISPAALLKQLNQTTDHKQTLSLSQIQNIRQLAHQVQQNDLSESLQFLFEKQSTLQNTLTRLSKGLDQLKLPTSAEQVQSQIKTQIQLPSLVANLSTNPLQPNTGLATQLLQALQILFKAKTNTRQASSESQLSSKNSSQGQVTAQKSTQSAAQALKHFQINQIKSAEHQTQGQNQIFASLPFMQNNQIDYAQLALQCEADEFEDEHKQAIKLWKFSLKFNFEEHGKLLIKAALIDDTLKLNIYCEADSLNQVAQAKINELKKRLSHFNLNLEETGFNIGKIPEQLWQETAITMQYRL</sequence>
<evidence type="ECO:0008006" key="4">
    <source>
        <dbReference type="Google" id="ProtNLM"/>
    </source>
</evidence>
<accession>A0ABY7AI25</accession>
<organism evidence="2 3">
    <name type="scientific">Catenovulum adriaticum</name>
    <dbReference type="NCBI Taxonomy" id="2984846"/>
    <lineage>
        <taxon>Bacteria</taxon>
        <taxon>Pseudomonadati</taxon>
        <taxon>Pseudomonadota</taxon>
        <taxon>Gammaproteobacteria</taxon>
        <taxon>Alteromonadales</taxon>
        <taxon>Alteromonadaceae</taxon>
        <taxon>Catenovulum</taxon>
    </lineage>
</organism>
<reference evidence="2" key="1">
    <citation type="submission" date="2022-10" db="EMBL/GenBank/DDBJ databases">
        <title>Catenovulum adriacola sp. nov. isolated in the Harbour of Susak.</title>
        <authorList>
            <person name="Schoch T."/>
            <person name="Reich S.J."/>
            <person name="Stoeferle S."/>
            <person name="Flaiz M."/>
            <person name="Kazda M."/>
            <person name="Riedel C.U."/>
            <person name="Duerre P."/>
        </authorList>
    </citation>
    <scope>NUCLEOTIDE SEQUENCE</scope>
    <source>
        <strain evidence="2">TS8</strain>
    </source>
</reference>